<dbReference type="EMBL" id="JANWTC010000006">
    <property type="protein sequence ID" value="MCS5479905.1"/>
    <property type="molecule type" value="Genomic_DNA"/>
</dbReference>
<evidence type="ECO:0000313" key="2">
    <source>
        <dbReference type="Proteomes" id="UP001205965"/>
    </source>
</evidence>
<reference evidence="1 2" key="1">
    <citation type="submission" date="2022-08" db="EMBL/GenBank/DDBJ databases">
        <title>YIM 101645 draft genome.</title>
        <authorList>
            <person name="Chen X."/>
        </authorList>
    </citation>
    <scope>NUCLEOTIDE SEQUENCE [LARGE SCALE GENOMIC DNA]</scope>
    <source>
        <strain evidence="1 2">YIM 101645</strain>
    </source>
</reference>
<proteinExistence type="predicted"/>
<dbReference type="Proteomes" id="UP001205965">
    <property type="component" value="Unassembled WGS sequence"/>
</dbReference>
<keyword evidence="2" id="KW-1185">Reference proteome</keyword>
<comment type="caution">
    <text evidence="1">The sequence shown here is derived from an EMBL/GenBank/DDBJ whole genome shotgun (WGS) entry which is preliminary data.</text>
</comment>
<accession>A0ABT2FXE2</accession>
<name>A0ABT2FXE2_9CORY</name>
<evidence type="ECO:0000313" key="1">
    <source>
        <dbReference type="EMBL" id="MCS5479905.1"/>
    </source>
</evidence>
<protein>
    <submittedName>
        <fullName evidence="1">Uncharacterized protein</fullName>
    </submittedName>
</protein>
<dbReference type="RefSeq" id="WP_259427975.1">
    <property type="nucleotide sequence ID" value="NZ_JANWTC010000006.1"/>
</dbReference>
<organism evidence="1 2">
    <name type="scientific">Corynebacterium lemuris</name>
    <dbReference type="NCBI Taxonomy" id="1859292"/>
    <lineage>
        <taxon>Bacteria</taxon>
        <taxon>Bacillati</taxon>
        <taxon>Actinomycetota</taxon>
        <taxon>Actinomycetes</taxon>
        <taxon>Mycobacteriales</taxon>
        <taxon>Corynebacteriaceae</taxon>
        <taxon>Corynebacterium</taxon>
    </lineage>
</organism>
<sequence length="135" mass="14614">MDQTTALQVTVSGYSDQVDRQGAGQESCSYFDGWLSTGDEVALRDSNGKTLGVSQLRADEHVSNNPPGPGEVTVMCSWEASFEDVPIHYFAPTLRVGEFGEVSLSRDSVTQGNVRLRPRSAMGVLAGDDVLFEVR</sequence>
<gene>
    <name evidence="1" type="ORF">NYP18_09580</name>
</gene>